<feature type="transmembrane region" description="Helical" evidence="1">
    <location>
        <begin position="253"/>
        <end position="272"/>
    </location>
</feature>
<keyword evidence="3" id="KW-1185">Reference proteome</keyword>
<proteinExistence type="predicted"/>
<keyword evidence="1" id="KW-1133">Transmembrane helix</keyword>
<evidence type="ECO:0000256" key="1">
    <source>
        <dbReference type="SAM" id="Phobius"/>
    </source>
</evidence>
<dbReference type="PANTHER" id="PTHR35184">
    <property type="entry name" value="YALI0C10208P"/>
    <property type="match status" value="1"/>
</dbReference>
<protein>
    <recommendedName>
        <fullName evidence="4">Family A G protein-coupled receptor-like protein</fullName>
    </recommendedName>
</protein>
<evidence type="ECO:0000313" key="2">
    <source>
        <dbReference type="EMBL" id="PVH96129.1"/>
    </source>
</evidence>
<gene>
    <name evidence="2" type="ORF">DM02DRAFT_720473</name>
</gene>
<evidence type="ECO:0000313" key="3">
    <source>
        <dbReference type="Proteomes" id="UP000244855"/>
    </source>
</evidence>
<keyword evidence="1" id="KW-0472">Membrane</keyword>
<dbReference type="EMBL" id="KZ805473">
    <property type="protein sequence ID" value="PVH96129.1"/>
    <property type="molecule type" value="Genomic_DNA"/>
</dbReference>
<dbReference type="Proteomes" id="UP000244855">
    <property type="component" value="Unassembled WGS sequence"/>
</dbReference>
<dbReference type="PANTHER" id="PTHR35184:SF1">
    <property type="entry name" value="INTEGRAL MEMBRANE PROTEIN"/>
    <property type="match status" value="1"/>
</dbReference>
<feature type="transmembrane region" description="Helical" evidence="1">
    <location>
        <begin position="91"/>
        <end position="115"/>
    </location>
</feature>
<feature type="transmembrane region" description="Helical" evidence="1">
    <location>
        <begin position="57"/>
        <end position="79"/>
    </location>
</feature>
<accession>A0A2V1DG05</accession>
<sequence>MAVSKPPYVPTNATPGQHPNVSQDIAPSAVFLALYIAVGICHQVIFQRNRRRGHKFLMSWAMFGFSMARKGTMVLRIAWATRPNNGSVALAATIFAFLGVLVIYIVVLLMTVRVFRARQPKLGWNVWLRKGLRITYGLLLVVTLVVVPFGIANGYFKPGTKMSYICAWVTKGGVLFFFIFNMIAPTLYLLAVFLPPPTDYPPENFGTGSMRSKLIITGVSIFFTIFISGFRLGVTWAPYRPLSEPAWYDSRGIFYGIELGFELIISYMLFFVRFDRRFWVPNGSTEPGDYSRRNLDSSDQKSFELERHQLEPIHHEETKHT</sequence>
<feature type="transmembrane region" description="Helical" evidence="1">
    <location>
        <begin position="214"/>
        <end position="233"/>
    </location>
</feature>
<feature type="transmembrane region" description="Helical" evidence="1">
    <location>
        <begin position="175"/>
        <end position="194"/>
    </location>
</feature>
<feature type="transmembrane region" description="Helical" evidence="1">
    <location>
        <begin position="25"/>
        <end position="45"/>
    </location>
</feature>
<feature type="transmembrane region" description="Helical" evidence="1">
    <location>
        <begin position="136"/>
        <end position="155"/>
    </location>
</feature>
<reference evidence="2 3" key="1">
    <citation type="journal article" date="2018" name="Sci. Rep.">
        <title>Comparative genomics provides insights into the lifestyle and reveals functional heterogeneity of dark septate endophytic fungi.</title>
        <authorList>
            <person name="Knapp D.G."/>
            <person name="Nemeth J.B."/>
            <person name="Barry K."/>
            <person name="Hainaut M."/>
            <person name="Henrissat B."/>
            <person name="Johnson J."/>
            <person name="Kuo A."/>
            <person name="Lim J.H.P."/>
            <person name="Lipzen A."/>
            <person name="Nolan M."/>
            <person name="Ohm R.A."/>
            <person name="Tamas L."/>
            <person name="Grigoriev I.V."/>
            <person name="Spatafora J.W."/>
            <person name="Nagy L.G."/>
            <person name="Kovacs G.M."/>
        </authorList>
    </citation>
    <scope>NUCLEOTIDE SEQUENCE [LARGE SCALE GENOMIC DNA]</scope>
    <source>
        <strain evidence="2 3">DSE2036</strain>
    </source>
</reference>
<organism evidence="2 3">
    <name type="scientific">Periconia macrospinosa</name>
    <dbReference type="NCBI Taxonomy" id="97972"/>
    <lineage>
        <taxon>Eukaryota</taxon>
        <taxon>Fungi</taxon>
        <taxon>Dikarya</taxon>
        <taxon>Ascomycota</taxon>
        <taxon>Pezizomycotina</taxon>
        <taxon>Dothideomycetes</taxon>
        <taxon>Pleosporomycetidae</taxon>
        <taxon>Pleosporales</taxon>
        <taxon>Massarineae</taxon>
        <taxon>Periconiaceae</taxon>
        <taxon>Periconia</taxon>
    </lineage>
</organism>
<keyword evidence="1" id="KW-0812">Transmembrane</keyword>
<evidence type="ECO:0008006" key="4">
    <source>
        <dbReference type="Google" id="ProtNLM"/>
    </source>
</evidence>
<dbReference type="STRING" id="97972.A0A2V1DG05"/>
<dbReference type="AlphaFoldDB" id="A0A2V1DG05"/>
<name>A0A2V1DG05_9PLEO</name>
<dbReference type="OrthoDB" id="3357002at2759"/>